<sequence length="880" mass="94838">MDVTHTPVQYSLDTAHTIEVTREEDANGEFGSFGFTLLFEKPPIVGTIVPGGPAQRAGLKKDDIVLTVNGTDVTHFPHQNVVSLISQTSTAAVWLKVCDSDNKPPTGLPQHLGAFGSMSSSTPNFPRSTPTGGSHRRPAAGVRGVGGATWEPPPKYSEVPQNRPRPGSAGLQLGPRVVVGGPGGVANMSPLNRQVLMPSTTKLGLSSSPHLGGSGPLPQNGYAGPRQPPSSSDNYYTSASVMVLYIGPVEIPESWGVRGISSKCIQECTRRLLSQRQEFIEAFLEVSVTSMKVLNVSRNVLYQHKREELFYCGTCTDDEQYFAIVTRRLDPKLVDPEVGQTLHTGERPAKGHMCHVFQVIRNKSILVLHAGERTGNGGGDAPNVKPKTVQILSCLTIIKAIEALFIGDVTGGAVSSAQIIGGDPGINSSSSTSFRSLGSSESAGSLESFQIYGGADKNRRRKDVVDLRPSAFAHIHSSSPLTYGSGSGRGGPAYLPQDPAHRSRDYLHPMDTPAFSAMVSTSRSWYKVDSPREGGGHSRQGSYEIANRPDSSTCYYDSNYDPPPPPQQRDRHPDSRRSGPAFDKVKKISDESSISSHSSGGGAVSPNKAAPLNRASESPSPPKSMSQSSGSRSPSPARTKHPHHTHRSHRPHHSHQRREYHRGVTDSLSRRRMMLAHHTPSKLSAGMALELGSLRSGALSPTSSTVGSTVSGRYRSTLRRQGSESSVMDLNQAVDSVRSGGPGLPAKNGLLTSSQGSIMTVTTVADEESQEPQELGRVGGWIASFDKLLEDPLGVTCLQQFLEKEHCEENILFWKDARQYSEKALQMSTVQLQMAAKKIYDQYLSPSSPHTVNVDDKAMKAVESKLDKPTPNVFAEAKEQ</sequence>
<feature type="compositionally biased region" description="Basic and acidic residues" evidence="1">
    <location>
        <begin position="499"/>
        <end position="508"/>
    </location>
</feature>
<dbReference type="Proteomes" id="UP001174909">
    <property type="component" value="Unassembled WGS sequence"/>
</dbReference>
<dbReference type="InterPro" id="IPR001478">
    <property type="entry name" value="PDZ"/>
</dbReference>
<feature type="domain" description="RGS" evidence="3">
    <location>
        <begin position="784"/>
        <end position="880"/>
    </location>
</feature>
<dbReference type="PANTHER" id="PTHR45945">
    <property type="entry name" value="REGULATOR OF G-PROTEIN SIGNALING LOCO"/>
    <property type="match status" value="1"/>
</dbReference>
<feature type="compositionally biased region" description="Polar residues" evidence="1">
    <location>
        <begin position="117"/>
        <end position="132"/>
    </location>
</feature>
<dbReference type="EMBL" id="CASHTH010003683">
    <property type="protein sequence ID" value="CAI8047839.1"/>
    <property type="molecule type" value="Genomic_DNA"/>
</dbReference>
<dbReference type="GO" id="GO:0008277">
    <property type="term" value="P:regulation of G protein-coupled receptor signaling pathway"/>
    <property type="evidence" value="ECO:0007669"/>
    <property type="project" value="TreeGrafter"/>
</dbReference>
<protein>
    <submittedName>
        <fullName evidence="4">Regulator of G-protein signaling rgs-1</fullName>
    </submittedName>
</protein>
<reference evidence="4" key="1">
    <citation type="submission" date="2023-03" db="EMBL/GenBank/DDBJ databases">
        <authorList>
            <person name="Steffen K."/>
            <person name="Cardenas P."/>
        </authorList>
    </citation>
    <scope>NUCLEOTIDE SEQUENCE</scope>
</reference>
<dbReference type="Pfam" id="PF00615">
    <property type="entry name" value="RGS"/>
    <property type="match status" value="1"/>
</dbReference>
<feature type="compositionally biased region" description="Low complexity" evidence="1">
    <location>
        <begin position="623"/>
        <end position="636"/>
    </location>
</feature>
<evidence type="ECO:0000259" key="2">
    <source>
        <dbReference type="PROSITE" id="PS50106"/>
    </source>
</evidence>
<proteinExistence type="predicted"/>
<feature type="region of interest" description="Disordered" evidence="1">
    <location>
        <begin position="476"/>
        <end position="508"/>
    </location>
</feature>
<evidence type="ECO:0000259" key="3">
    <source>
        <dbReference type="PROSITE" id="PS50132"/>
    </source>
</evidence>
<dbReference type="GO" id="GO:0005634">
    <property type="term" value="C:nucleus"/>
    <property type="evidence" value="ECO:0007669"/>
    <property type="project" value="TreeGrafter"/>
</dbReference>
<dbReference type="SUPFAM" id="SSF50156">
    <property type="entry name" value="PDZ domain-like"/>
    <property type="match status" value="1"/>
</dbReference>
<feature type="region of interest" description="Disordered" evidence="1">
    <location>
        <begin position="115"/>
        <end position="173"/>
    </location>
</feature>
<dbReference type="InterPro" id="IPR011993">
    <property type="entry name" value="PH-like_dom_sf"/>
</dbReference>
<dbReference type="SUPFAM" id="SSF48097">
    <property type="entry name" value="Regulator of G-protein signaling, RGS"/>
    <property type="match status" value="1"/>
</dbReference>
<evidence type="ECO:0000313" key="4">
    <source>
        <dbReference type="EMBL" id="CAI8047839.1"/>
    </source>
</evidence>
<dbReference type="InterPro" id="IPR036305">
    <property type="entry name" value="RGS_sf"/>
</dbReference>
<feature type="compositionally biased region" description="Basic and acidic residues" evidence="1">
    <location>
        <begin position="568"/>
        <end position="590"/>
    </location>
</feature>
<organism evidence="4 5">
    <name type="scientific">Geodia barretti</name>
    <name type="common">Barrett's horny sponge</name>
    <dbReference type="NCBI Taxonomy" id="519541"/>
    <lineage>
        <taxon>Eukaryota</taxon>
        <taxon>Metazoa</taxon>
        <taxon>Porifera</taxon>
        <taxon>Demospongiae</taxon>
        <taxon>Heteroscleromorpha</taxon>
        <taxon>Tetractinellida</taxon>
        <taxon>Astrophorina</taxon>
        <taxon>Geodiidae</taxon>
        <taxon>Geodia</taxon>
    </lineage>
</organism>
<feature type="region of interest" description="Disordered" evidence="1">
    <location>
        <begin position="201"/>
        <end position="231"/>
    </location>
</feature>
<dbReference type="Pfam" id="PF00595">
    <property type="entry name" value="PDZ"/>
    <property type="match status" value="1"/>
</dbReference>
<feature type="region of interest" description="Disordered" evidence="1">
    <location>
        <begin position="528"/>
        <end position="663"/>
    </location>
</feature>
<name>A0AA35THK8_GEOBA</name>
<gene>
    <name evidence="4" type="ORF">GBAR_LOCUS26464</name>
</gene>
<dbReference type="AlphaFoldDB" id="A0AA35THK8"/>
<dbReference type="PROSITE" id="PS50106">
    <property type="entry name" value="PDZ"/>
    <property type="match status" value="1"/>
</dbReference>
<dbReference type="Gene3D" id="2.30.42.10">
    <property type="match status" value="1"/>
</dbReference>
<dbReference type="Gene3D" id="1.10.167.10">
    <property type="entry name" value="Regulator of G-protein Signalling 4, domain 2"/>
    <property type="match status" value="1"/>
</dbReference>
<dbReference type="InterPro" id="IPR036034">
    <property type="entry name" value="PDZ_sf"/>
</dbReference>
<dbReference type="InterPro" id="IPR046995">
    <property type="entry name" value="RGS10/12/14-like"/>
</dbReference>
<dbReference type="PANTHER" id="PTHR45945:SF3">
    <property type="entry name" value="REGULATOR OF G-PROTEIN SIGNALING LOCO"/>
    <property type="match status" value="1"/>
</dbReference>
<comment type="caution">
    <text evidence="4">The sequence shown here is derived from an EMBL/GenBank/DDBJ whole genome shotgun (WGS) entry which is preliminary data.</text>
</comment>
<dbReference type="GO" id="GO:0005886">
    <property type="term" value="C:plasma membrane"/>
    <property type="evidence" value="ECO:0007669"/>
    <property type="project" value="TreeGrafter"/>
</dbReference>
<accession>A0AA35THK8</accession>
<dbReference type="GO" id="GO:0005737">
    <property type="term" value="C:cytoplasm"/>
    <property type="evidence" value="ECO:0007669"/>
    <property type="project" value="TreeGrafter"/>
</dbReference>
<evidence type="ECO:0000313" key="5">
    <source>
        <dbReference type="Proteomes" id="UP001174909"/>
    </source>
</evidence>
<dbReference type="GO" id="GO:0005096">
    <property type="term" value="F:GTPase activator activity"/>
    <property type="evidence" value="ECO:0007669"/>
    <property type="project" value="InterPro"/>
</dbReference>
<dbReference type="Gene3D" id="2.30.29.30">
    <property type="entry name" value="Pleckstrin-homology domain (PH domain)/Phosphotyrosine-binding domain (PTB)"/>
    <property type="match status" value="1"/>
</dbReference>
<dbReference type="PRINTS" id="PR01301">
    <property type="entry name" value="RGSPROTEIN"/>
</dbReference>
<feature type="non-terminal residue" evidence="4">
    <location>
        <position position="1"/>
    </location>
</feature>
<dbReference type="PROSITE" id="PS50132">
    <property type="entry name" value="RGS"/>
    <property type="match status" value="1"/>
</dbReference>
<feature type="domain" description="PDZ" evidence="2">
    <location>
        <begin position="19"/>
        <end position="88"/>
    </location>
</feature>
<feature type="compositionally biased region" description="Basic residues" evidence="1">
    <location>
        <begin position="638"/>
        <end position="660"/>
    </location>
</feature>
<dbReference type="SUPFAM" id="SSF50729">
    <property type="entry name" value="PH domain-like"/>
    <property type="match status" value="1"/>
</dbReference>
<dbReference type="SMART" id="SM00315">
    <property type="entry name" value="RGS"/>
    <property type="match status" value="1"/>
</dbReference>
<keyword evidence="5" id="KW-1185">Reference proteome</keyword>
<dbReference type="SMART" id="SM00228">
    <property type="entry name" value="PDZ"/>
    <property type="match status" value="1"/>
</dbReference>
<dbReference type="InterPro" id="IPR044926">
    <property type="entry name" value="RGS_subdomain_2"/>
</dbReference>
<dbReference type="InterPro" id="IPR016137">
    <property type="entry name" value="RGS"/>
</dbReference>
<evidence type="ECO:0000256" key="1">
    <source>
        <dbReference type="SAM" id="MobiDB-lite"/>
    </source>
</evidence>